<protein>
    <submittedName>
        <fullName evidence="1">Uncharacterized protein</fullName>
    </submittedName>
</protein>
<proteinExistence type="predicted"/>
<organism evidence="1 2">
    <name type="scientific">Variovorax paradoxus</name>
    <dbReference type="NCBI Taxonomy" id="34073"/>
    <lineage>
        <taxon>Bacteria</taxon>
        <taxon>Pseudomonadati</taxon>
        <taxon>Pseudomonadota</taxon>
        <taxon>Betaproteobacteria</taxon>
        <taxon>Burkholderiales</taxon>
        <taxon>Comamonadaceae</taxon>
        <taxon>Variovorax</taxon>
    </lineage>
</organism>
<dbReference type="Proteomes" id="UP000326780">
    <property type="component" value="Chromosome"/>
</dbReference>
<sequence>MKQSELNKMVGACLKREGKTLGWKTKAHNAFRVEGDMFFSLLISGDAKEKTLYRRLSCKPMAFDAELWNILGMTANSQEPLGLRADGAYTLFGIALYEGSIEVAEWNDEGLLTSTRQCLLEANASIESNQHLRTVDAFMKLGEAFNVDILKRVPNTAWNFWKERLICHRLKGEMEQATSIAEARISAGDSGRFVIGGQTFYHLAQRLPQGHSVPAG</sequence>
<gene>
    <name evidence="1" type="ORF">GFK26_27445</name>
</gene>
<dbReference type="AlphaFoldDB" id="A0A5Q0MA03"/>
<dbReference type="EMBL" id="CP045644">
    <property type="protein sequence ID" value="QFZ86233.1"/>
    <property type="molecule type" value="Genomic_DNA"/>
</dbReference>
<accession>A0A5Q0MA03</accession>
<evidence type="ECO:0000313" key="1">
    <source>
        <dbReference type="EMBL" id="QFZ86233.1"/>
    </source>
</evidence>
<evidence type="ECO:0000313" key="2">
    <source>
        <dbReference type="Proteomes" id="UP000326780"/>
    </source>
</evidence>
<dbReference type="RefSeq" id="WP_153284733.1">
    <property type="nucleotide sequence ID" value="NZ_CP045644.1"/>
</dbReference>
<name>A0A5Q0MA03_VARPD</name>
<reference evidence="1 2" key="1">
    <citation type="submission" date="2019-10" db="EMBL/GenBank/DDBJ databases">
        <title>Complete genome sequence of Variovorax paradoxus 5C-2.</title>
        <authorList>
            <person name="Gogoleva N.E."/>
            <person name="Balkin A.S."/>
        </authorList>
    </citation>
    <scope>NUCLEOTIDE SEQUENCE [LARGE SCALE GENOMIC DNA]</scope>
    <source>
        <strain evidence="1 2">5C-2</strain>
    </source>
</reference>